<dbReference type="AlphaFoldDB" id="A0A0J6S0F6"/>
<dbReference type="EMBL" id="LABX01000361">
    <property type="protein sequence ID" value="KMO27027.1"/>
    <property type="molecule type" value="Genomic_DNA"/>
</dbReference>
<dbReference type="OrthoDB" id="489312at2"/>
<dbReference type="PATRIC" id="fig|270351.6.peg.5207"/>
<accession>A0A0J6S0F6</accession>
<proteinExistence type="predicted"/>
<sequence length="98" mass="11172">MWRQGDIFIQAIRTLPREAADRPLPHTVLAHGEITGHSHRVADPAALFAGDGCFYLDVQAERARVVHDEHGTITLGRGVYRVWRQREYTPERIVTVQD</sequence>
<protein>
    <submittedName>
        <fullName evidence="1">Uncharacterized protein</fullName>
    </submittedName>
</protein>
<name>A0A0J6S0F6_9HYPH</name>
<evidence type="ECO:0000313" key="1">
    <source>
        <dbReference type="EMBL" id="KMO27027.1"/>
    </source>
</evidence>
<dbReference type="Proteomes" id="UP000035929">
    <property type="component" value="Unassembled WGS sequence"/>
</dbReference>
<reference evidence="1 2" key="1">
    <citation type="submission" date="2015-03" db="EMBL/GenBank/DDBJ databases">
        <title>Genome sequencing of Methylobacterium aquaticum DSM16371 type strain.</title>
        <authorList>
            <person name="Chaudhry V."/>
            <person name="Patil P.B."/>
        </authorList>
    </citation>
    <scope>NUCLEOTIDE SEQUENCE [LARGE SCALE GENOMIC DNA]</scope>
    <source>
        <strain evidence="1 2">DSM 16371</strain>
    </source>
</reference>
<comment type="caution">
    <text evidence="1">The sequence shown here is derived from an EMBL/GenBank/DDBJ whole genome shotgun (WGS) entry which is preliminary data.</text>
</comment>
<gene>
    <name evidence="1" type="ORF">VP06_32065</name>
</gene>
<dbReference type="RefSeq" id="WP_048467853.1">
    <property type="nucleotide sequence ID" value="NZ_JBNTQU010000031.1"/>
</dbReference>
<evidence type="ECO:0000313" key="2">
    <source>
        <dbReference type="Proteomes" id="UP000035929"/>
    </source>
</evidence>
<organism evidence="1 2">
    <name type="scientific">Methylobacterium aquaticum</name>
    <dbReference type="NCBI Taxonomy" id="270351"/>
    <lineage>
        <taxon>Bacteria</taxon>
        <taxon>Pseudomonadati</taxon>
        <taxon>Pseudomonadota</taxon>
        <taxon>Alphaproteobacteria</taxon>
        <taxon>Hyphomicrobiales</taxon>
        <taxon>Methylobacteriaceae</taxon>
        <taxon>Methylobacterium</taxon>
    </lineage>
</organism>